<accession>A0AAJ0AGY8</accession>
<name>A0AAJ0AGY8_9PEZI</name>
<organism evidence="1 2">
    <name type="scientific">Colletotrichum godetiae</name>
    <dbReference type="NCBI Taxonomy" id="1209918"/>
    <lineage>
        <taxon>Eukaryota</taxon>
        <taxon>Fungi</taxon>
        <taxon>Dikarya</taxon>
        <taxon>Ascomycota</taxon>
        <taxon>Pezizomycotina</taxon>
        <taxon>Sordariomycetes</taxon>
        <taxon>Hypocreomycetidae</taxon>
        <taxon>Glomerellales</taxon>
        <taxon>Glomerellaceae</taxon>
        <taxon>Colletotrichum</taxon>
        <taxon>Colletotrichum acutatum species complex</taxon>
    </lineage>
</organism>
<evidence type="ECO:0000313" key="1">
    <source>
        <dbReference type="EMBL" id="KAK1673713.1"/>
    </source>
</evidence>
<comment type="caution">
    <text evidence="1">The sequence shown here is derived from an EMBL/GenBank/DDBJ whole genome shotgun (WGS) entry which is preliminary data.</text>
</comment>
<protein>
    <submittedName>
        <fullName evidence="1">Uncharacterized protein</fullName>
    </submittedName>
</protein>
<evidence type="ECO:0000313" key="2">
    <source>
        <dbReference type="Proteomes" id="UP001224890"/>
    </source>
</evidence>
<dbReference type="AlphaFoldDB" id="A0AAJ0AGY8"/>
<sequence>MDAQGIREDPSCDWAGKCVGGGVKDGLSGLSGRRQQRAELQPLIDATHPTHPESSHDPCSGLYASEFSAICLSSPTLSRLTCLSVSFSPTFHRTLLLAPYATLQFYGNLAVKTIGGDPNRPAALPLPGEDRVVLSILTRCHATSRALPMRRAIHVPNCLYSLSRLCHSRTGRVSPVDLPCKSEDMKTYICTMPESQALFASNVRHHNPLERDPSSSIMFVSKGCFQCN</sequence>
<dbReference type="EMBL" id="JAHMHR010000029">
    <property type="protein sequence ID" value="KAK1673713.1"/>
    <property type="molecule type" value="Genomic_DNA"/>
</dbReference>
<dbReference type="Proteomes" id="UP001224890">
    <property type="component" value="Unassembled WGS sequence"/>
</dbReference>
<dbReference type="GeneID" id="85457112"/>
<reference evidence="1" key="1">
    <citation type="submission" date="2021-06" db="EMBL/GenBank/DDBJ databases">
        <title>Comparative genomics, transcriptomics and evolutionary studies reveal genomic signatures of adaptation to plant cell wall in hemibiotrophic fungi.</title>
        <authorList>
            <consortium name="DOE Joint Genome Institute"/>
            <person name="Baroncelli R."/>
            <person name="Diaz J.F."/>
            <person name="Benocci T."/>
            <person name="Peng M."/>
            <person name="Battaglia E."/>
            <person name="Haridas S."/>
            <person name="Andreopoulos W."/>
            <person name="Labutti K."/>
            <person name="Pangilinan J."/>
            <person name="Floch G.L."/>
            <person name="Makela M.R."/>
            <person name="Henrissat B."/>
            <person name="Grigoriev I.V."/>
            <person name="Crouch J.A."/>
            <person name="De Vries R.P."/>
            <person name="Sukno S.A."/>
            <person name="Thon M.R."/>
        </authorList>
    </citation>
    <scope>NUCLEOTIDE SEQUENCE</scope>
    <source>
        <strain evidence="1">CBS 193.32</strain>
    </source>
</reference>
<keyword evidence="2" id="KW-1185">Reference proteome</keyword>
<proteinExistence type="predicted"/>
<gene>
    <name evidence="1" type="ORF">BDP55DRAFT_633665</name>
</gene>
<dbReference type="RefSeq" id="XP_060427716.1">
    <property type="nucleotide sequence ID" value="XM_060572586.1"/>
</dbReference>